<reference evidence="1 2" key="1">
    <citation type="submission" date="2018-02" db="EMBL/GenBank/DDBJ databases">
        <title>The genomes of Aspergillus section Nigri reveals drivers in fungal speciation.</title>
        <authorList>
            <consortium name="DOE Joint Genome Institute"/>
            <person name="Vesth T.C."/>
            <person name="Nybo J."/>
            <person name="Theobald S."/>
            <person name="Brandl J."/>
            <person name="Frisvad J.C."/>
            <person name="Nielsen K.F."/>
            <person name="Lyhne E.K."/>
            <person name="Kogle M.E."/>
            <person name="Kuo A."/>
            <person name="Riley R."/>
            <person name="Clum A."/>
            <person name="Nolan M."/>
            <person name="Lipzen A."/>
            <person name="Salamov A."/>
            <person name="Henrissat B."/>
            <person name="Wiebenga A."/>
            <person name="De vries R.P."/>
            <person name="Grigoriev I.V."/>
            <person name="Mortensen U.H."/>
            <person name="Andersen M.R."/>
            <person name="Baker S.E."/>
        </authorList>
    </citation>
    <scope>NUCLEOTIDE SEQUENCE [LARGE SCALE GENOMIC DNA]</scope>
    <source>
        <strain evidence="1 2">CBS 112811</strain>
    </source>
</reference>
<protein>
    <submittedName>
        <fullName evidence="1">Uncharacterized protein</fullName>
    </submittedName>
</protein>
<dbReference type="EMBL" id="KZ825059">
    <property type="protein sequence ID" value="RAH59235.1"/>
    <property type="molecule type" value="Genomic_DNA"/>
</dbReference>
<dbReference type="Proteomes" id="UP000249526">
    <property type="component" value="Unassembled WGS sequence"/>
</dbReference>
<dbReference type="RefSeq" id="XP_025517157.1">
    <property type="nucleotide sequence ID" value="XM_025655056.1"/>
</dbReference>
<dbReference type="AlphaFoldDB" id="A0A8G1R7N2"/>
<organism evidence="1 2">
    <name type="scientific">Aspergillus piperis CBS 112811</name>
    <dbReference type="NCBI Taxonomy" id="1448313"/>
    <lineage>
        <taxon>Eukaryota</taxon>
        <taxon>Fungi</taxon>
        <taxon>Dikarya</taxon>
        <taxon>Ascomycota</taxon>
        <taxon>Pezizomycotina</taxon>
        <taxon>Eurotiomycetes</taxon>
        <taxon>Eurotiomycetidae</taxon>
        <taxon>Eurotiales</taxon>
        <taxon>Aspergillaceae</taxon>
        <taxon>Aspergillus</taxon>
        <taxon>Aspergillus subgen. Circumdati</taxon>
    </lineage>
</organism>
<keyword evidence="2" id="KW-1185">Reference proteome</keyword>
<accession>A0A8G1R7N2</accession>
<evidence type="ECO:0000313" key="2">
    <source>
        <dbReference type="Proteomes" id="UP000249526"/>
    </source>
</evidence>
<dbReference type="GeneID" id="37158458"/>
<proteinExistence type="predicted"/>
<evidence type="ECO:0000313" key="1">
    <source>
        <dbReference type="EMBL" id="RAH59235.1"/>
    </source>
</evidence>
<gene>
    <name evidence="1" type="ORF">BO85DRAFT_266247</name>
</gene>
<sequence length="74" mass="9332">MVWQKLLHRTRCMKHGALKQRLDSWLLFFMSWYMRLISWHPTVALWGWRDAIYWDQKISYIWNRVPMVLELAHW</sequence>
<name>A0A8G1R7N2_9EURO</name>